<gene>
    <name evidence="8" type="ORF">DCD74_10060</name>
</gene>
<dbReference type="GO" id="GO:0004252">
    <property type="term" value="F:serine-type endopeptidase activity"/>
    <property type="evidence" value="ECO:0007669"/>
    <property type="project" value="InterPro"/>
</dbReference>
<keyword evidence="3 6" id="KW-1133">Transmembrane helix</keyword>
<accession>A0A344J7G7</accession>
<keyword evidence="9" id="KW-1185">Reference proteome</keyword>
<dbReference type="Proteomes" id="UP000251842">
    <property type="component" value="Chromosome"/>
</dbReference>
<evidence type="ECO:0000313" key="8">
    <source>
        <dbReference type="EMBL" id="AXA84977.1"/>
    </source>
</evidence>
<dbReference type="OrthoDB" id="465874at2"/>
<dbReference type="Gene3D" id="1.20.1540.10">
    <property type="entry name" value="Rhomboid-like"/>
    <property type="match status" value="1"/>
</dbReference>
<evidence type="ECO:0000256" key="1">
    <source>
        <dbReference type="ARBA" id="ARBA00004141"/>
    </source>
</evidence>
<evidence type="ECO:0000256" key="2">
    <source>
        <dbReference type="ARBA" id="ARBA00022692"/>
    </source>
</evidence>
<dbReference type="GO" id="GO:0016020">
    <property type="term" value="C:membrane"/>
    <property type="evidence" value="ECO:0007669"/>
    <property type="project" value="UniProtKB-SubCell"/>
</dbReference>
<dbReference type="RefSeq" id="WP_112927189.1">
    <property type="nucleotide sequence ID" value="NZ_CP029556.1"/>
</dbReference>
<dbReference type="InterPro" id="IPR022764">
    <property type="entry name" value="Peptidase_S54_rhomboid_dom"/>
</dbReference>
<dbReference type="Pfam" id="PF01694">
    <property type="entry name" value="Rhomboid"/>
    <property type="match status" value="1"/>
</dbReference>
<reference evidence="9" key="1">
    <citation type="submission" date="2018-05" db="EMBL/GenBank/DDBJ databases">
        <title>Luteimonas pekinense sp. nov., isolated from human Meibomian gland secretions, Beijing, China.</title>
        <authorList>
            <person name="Wen T."/>
            <person name="Bai H."/>
            <person name="Lv H."/>
        </authorList>
    </citation>
    <scope>NUCLEOTIDE SEQUENCE [LARGE SCALE GENOMIC DNA]</scope>
    <source>
        <strain evidence="9">83-4</strain>
    </source>
</reference>
<evidence type="ECO:0000313" key="9">
    <source>
        <dbReference type="Proteomes" id="UP000251842"/>
    </source>
</evidence>
<protein>
    <submittedName>
        <fullName evidence="8">Rhomboid family intramembrane serine protease</fullName>
    </submittedName>
</protein>
<dbReference type="EMBL" id="CP029556">
    <property type="protein sequence ID" value="AXA84977.1"/>
    <property type="molecule type" value="Genomic_DNA"/>
</dbReference>
<feature type="transmembrane region" description="Helical" evidence="6">
    <location>
        <begin position="64"/>
        <end position="87"/>
    </location>
</feature>
<feature type="transmembrane region" description="Helical" evidence="6">
    <location>
        <begin position="175"/>
        <end position="194"/>
    </location>
</feature>
<proteinExistence type="predicted"/>
<dbReference type="PANTHER" id="PTHR43731:SF9">
    <property type="entry name" value="SLR1461 PROTEIN"/>
    <property type="match status" value="1"/>
</dbReference>
<feature type="compositionally biased region" description="Basic and acidic residues" evidence="5">
    <location>
        <begin position="257"/>
        <end position="272"/>
    </location>
</feature>
<feature type="transmembrane region" description="Helical" evidence="6">
    <location>
        <begin position="99"/>
        <end position="118"/>
    </location>
</feature>
<evidence type="ECO:0000256" key="3">
    <source>
        <dbReference type="ARBA" id="ARBA00022989"/>
    </source>
</evidence>
<feature type="region of interest" description="Disordered" evidence="5">
    <location>
        <begin position="219"/>
        <end position="272"/>
    </location>
</feature>
<feature type="transmembrane region" description="Helical" evidence="6">
    <location>
        <begin position="151"/>
        <end position="169"/>
    </location>
</feature>
<dbReference type="AlphaFoldDB" id="A0A344J7G7"/>
<dbReference type="KEGG" id="lue:DCD74_10060"/>
<keyword evidence="4 6" id="KW-0472">Membrane</keyword>
<sequence>MDLPQHDIPDTPTQRARDRKRLLRAFNLSLASVLVLCGVFFAQADFDFRAFSVMPHDPAGLVGLLTAPLLHGSLTHLAMNASALLMLGTLAGSVFPRATLRALPIIWLGSGLGAWWLGHPGEHHLGASGITHGLGFMVFVLGLLRRDRAAIAAGMLAFFFFGGMLLSVLPQEPGVSWQSHLGGALAGVVAALLFRRADPLPPRRRYSWEIEEEEEARRLAEAASLEPDRPDEVPVIWHRDAAPEASSADPDNVLPFRRPESRSRDIDMTSGG</sequence>
<keyword evidence="8" id="KW-0645">Protease</keyword>
<keyword evidence="8" id="KW-0378">Hydrolase</keyword>
<dbReference type="InterPro" id="IPR050925">
    <property type="entry name" value="Rhomboid_protease_S54"/>
</dbReference>
<dbReference type="SUPFAM" id="SSF144091">
    <property type="entry name" value="Rhomboid-like"/>
    <property type="match status" value="1"/>
</dbReference>
<organism evidence="8 9">
    <name type="scientific">Solilutibacter oculi</name>
    <dbReference type="NCBI Taxonomy" id="2698682"/>
    <lineage>
        <taxon>Bacteria</taxon>
        <taxon>Pseudomonadati</taxon>
        <taxon>Pseudomonadota</taxon>
        <taxon>Gammaproteobacteria</taxon>
        <taxon>Lysobacterales</taxon>
        <taxon>Lysobacteraceae</taxon>
        <taxon>Solilutibacter</taxon>
    </lineage>
</organism>
<dbReference type="PANTHER" id="PTHR43731">
    <property type="entry name" value="RHOMBOID PROTEASE"/>
    <property type="match status" value="1"/>
</dbReference>
<dbReference type="InterPro" id="IPR035952">
    <property type="entry name" value="Rhomboid-like_sf"/>
</dbReference>
<evidence type="ECO:0000256" key="4">
    <source>
        <dbReference type="ARBA" id="ARBA00023136"/>
    </source>
</evidence>
<evidence type="ECO:0000256" key="6">
    <source>
        <dbReference type="SAM" id="Phobius"/>
    </source>
</evidence>
<dbReference type="GO" id="GO:0006508">
    <property type="term" value="P:proteolysis"/>
    <property type="evidence" value="ECO:0007669"/>
    <property type="project" value="UniProtKB-KW"/>
</dbReference>
<evidence type="ECO:0000259" key="7">
    <source>
        <dbReference type="Pfam" id="PF01694"/>
    </source>
</evidence>
<feature type="domain" description="Peptidase S54 rhomboid" evidence="7">
    <location>
        <begin position="61"/>
        <end position="196"/>
    </location>
</feature>
<feature type="transmembrane region" description="Helical" evidence="6">
    <location>
        <begin position="124"/>
        <end position="144"/>
    </location>
</feature>
<feature type="compositionally biased region" description="Basic and acidic residues" evidence="5">
    <location>
        <begin position="219"/>
        <end position="242"/>
    </location>
</feature>
<keyword evidence="2 6" id="KW-0812">Transmembrane</keyword>
<evidence type="ECO:0000256" key="5">
    <source>
        <dbReference type="SAM" id="MobiDB-lite"/>
    </source>
</evidence>
<name>A0A344J7G7_9GAMM</name>
<feature type="transmembrane region" description="Helical" evidence="6">
    <location>
        <begin position="25"/>
        <end position="44"/>
    </location>
</feature>
<comment type="subcellular location">
    <subcellularLocation>
        <location evidence="1">Membrane</location>
        <topology evidence="1">Multi-pass membrane protein</topology>
    </subcellularLocation>
</comment>